<evidence type="ECO:0000259" key="6">
    <source>
        <dbReference type="Pfam" id="PF17836"/>
    </source>
</evidence>
<feature type="active site" description="Proton acceptor" evidence="5">
    <location>
        <position position="141"/>
    </location>
</feature>
<dbReference type="InterPro" id="IPR050179">
    <property type="entry name" value="Trans_hexapeptide_repeat"/>
</dbReference>
<dbReference type="InterPro" id="IPR018357">
    <property type="entry name" value="Hexapep_transf_CS"/>
</dbReference>
<dbReference type="CDD" id="cd03360">
    <property type="entry name" value="LbH_AT_putative"/>
    <property type="match status" value="1"/>
</dbReference>
<dbReference type="Gene3D" id="2.160.10.10">
    <property type="entry name" value="Hexapeptide repeat proteins"/>
    <property type="match status" value="1"/>
</dbReference>
<keyword evidence="3" id="KW-0677">Repeat</keyword>
<dbReference type="PANTHER" id="PTHR43300:SF7">
    <property type="entry name" value="UDP-N-ACETYLBACILLOSAMINE N-ACETYLTRANSFERASE"/>
    <property type="match status" value="1"/>
</dbReference>
<dbReference type="InterPro" id="IPR011004">
    <property type="entry name" value="Trimer_LpxA-like_sf"/>
</dbReference>
<gene>
    <name evidence="7" type="ORF">KK083_26700</name>
</gene>
<dbReference type="NCBIfam" id="TIGR03570">
    <property type="entry name" value="NeuD_NnaD"/>
    <property type="match status" value="1"/>
</dbReference>
<evidence type="ECO:0000313" key="8">
    <source>
        <dbReference type="Proteomes" id="UP001319200"/>
    </source>
</evidence>
<evidence type="ECO:0000256" key="4">
    <source>
        <dbReference type="ARBA" id="ARBA00023315"/>
    </source>
</evidence>
<dbReference type="Proteomes" id="UP001319200">
    <property type="component" value="Unassembled WGS sequence"/>
</dbReference>
<evidence type="ECO:0000256" key="3">
    <source>
        <dbReference type="ARBA" id="ARBA00022737"/>
    </source>
</evidence>
<reference evidence="7 8" key="1">
    <citation type="submission" date="2021-05" db="EMBL/GenBank/DDBJ databases">
        <title>A Polyphasic approach of four new species of the genus Ohtaekwangia: Ohtaekwangia histidinii sp. nov., Ohtaekwangia cretensis sp. nov., Ohtaekwangia indiensis sp. nov., Ohtaekwangia reichenbachii sp. nov. from diverse environment.</title>
        <authorList>
            <person name="Octaviana S."/>
        </authorList>
    </citation>
    <scope>NUCLEOTIDE SEQUENCE [LARGE SCALE GENOMIC DNA]</scope>
    <source>
        <strain evidence="7 8">PWU4</strain>
    </source>
</reference>
<evidence type="ECO:0000256" key="2">
    <source>
        <dbReference type="ARBA" id="ARBA00022679"/>
    </source>
</evidence>
<keyword evidence="8" id="KW-1185">Reference proteome</keyword>
<evidence type="ECO:0000256" key="1">
    <source>
        <dbReference type="ARBA" id="ARBA00007274"/>
    </source>
</evidence>
<dbReference type="GO" id="GO:0016746">
    <property type="term" value="F:acyltransferase activity"/>
    <property type="evidence" value="ECO:0007669"/>
    <property type="project" value="UniProtKB-KW"/>
</dbReference>
<comment type="caution">
    <text evidence="7">The sequence shown here is derived from an EMBL/GenBank/DDBJ whole genome shotgun (WGS) entry which is preliminary data.</text>
</comment>
<dbReference type="Pfam" id="PF00132">
    <property type="entry name" value="Hexapep"/>
    <property type="match status" value="1"/>
</dbReference>
<dbReference type="SUPFAM" id="SSF51161">
    <property type="entry name" value="Trimeric LpxA-like enzymes"/>
    <property type="match status" value="1"/>
</dbReference>
<protein>
    <submittedName>
        <fullName evidence="7">Acetyltransferase</fullName>
    </submittedName>
</protein>
<comment type="similarity">
    <text evidence="1">Belongs to the transferase hexapeptide repeat family.</text>
</comment>
<dbReference type="Gene3D" id="3.40.50.20">
    <property type="match status" value="1"/>
</dbReference>
<accession>A0AAP2GLK5</accession>
<dbReference type="PANTHER" id="PTHR43300">
    <property type="entry name" value="ACETYLTRANSFERASE"/>
    <property type="match status" value="1"/>
</dbReference>
<dbReference type="InterPro" id="IPR041561">
    <property type="entry name" value="PglD_N"/>
</dbReference>
<keyword evidence="2" id="KW-0808">Transferase</keyword>
<dbReference type="RefSeq" id="WP_254169196.1">
    <property type="nucleotide sequence ID" value="NZ_JAHESF010000042.1"/>
</dbReference>
<organism evidence="7 8">
    <name type="scientific">Chryseosolibacter histidini</name>
    <dbReference type="NCBI Taxonomy" id="2782349"/>
    <lineage>
        <taxon>Bacteria</taxon>
        <taxon>Pseudomonadati</taxon>
        <taxon>Bacteroidota</taxon>
        <taxon>Cytophagia</taxon>
        <taxon>Cytophagales</taxon>
        <taxon>Chryseotaleaceae</taxon>
        <taxon>Chryseosolibacter</taxon>
    </lineage>
</organism>
<dbReference type="InterPro" id="IPR020019">
    <property type="entry name" value="AcTrfase_PglD-like"/>
</dbReference>
<proteinExistence type="inferred from homology"/>
<sequence>MVSDLVIYGAGGLGRETALMVQQINAHQKQWDLLGFFDDGKQKGAQIDGLPVLGGVHDLNTTTAPLSVAVAISNPQARKKIIAQISNSLIQFPVLVHPSAQTGSDTNIFEQGTIITAGVILTTGITLGAFVIVNLDTTIGHDVQVGAFTAIMPGCRISGNVHIGEEVLLGTGAVILQNLTIGNSSKVGAGAVVIKEVAAGHTVVGVPAKSVKR</sequence>
<name>A0AAP2GLK5_9BACT</name>
<dbReference type="PROSITE" id="PS00101">
    <property type="entry name" value="HEXAPEP_TRANSFERASES"/>
    <property type="match status" value="1"/>
</dbReference>
<dbReference type="EMBL" id="JAHESF010000042">
    <property type="protein sequence ID" value="MBT1700506.1"/>
    <property type="molecule type" value="Genomic_DNA"/>
</dbReference>
<evidence type="ECO:0000256" key="5">
    <source>
        <dbReference type="PIRSR" id="PIRSR620019-1"/>
    </source>
</evidence>
<feature type="domain" description="PglD N-terminal" evidence="6">
    <location>
        <begin position="4"/>
        <end position="84"/>
    </location>
</feature>
<dbReference type="AlphaFoldDB" id="A0AAP2GLK5"/>
<feature type="site" description="Increases basicity of active site His" evidence="5">
    <location>
        <position position="142"/>
    </location>
</feature>
<keyword evidence="4" id="KW-0012">Acyltransferase</keyword>
<dbReference type="InterPro" id="IPR001451">
    <property type="entry name" value="Hexapep"/>
</dbReference>
<dbReference type="Pfam" id="PF17836">
    <property type="entry name" value="PglD_N"/>
    <property type="match status" value="1"/>
</dbReference>
<evidence type="ECO:0000313" key="7">
    <source>
        <dbReference type="EMBL" id="MBT1700506.1"/>
    </source>
</evidence>